<gene>
    <name evidence="2" type="ORF">WDJ50_02635</name>
</gene>
<sequence>MCGLYGFQKAGGRPDVALLSHLAQLAGQRGPHAHGYAKKGQRHVALGPVRFCEVSTVVDSLIGHTRLATAGRYDDLAAAQPFQAGRLFVAHNGTVPGAGLYAERLRLTPTTGSDSEVLALLLARAANLSGVASTLDLLTPGVPLALLVLEPGGSVLAARRGHPLHVSRREEGAYFCSLPFEGSQPLTDSSVTRFSAGLEEVHALSTTANLRRSTGGPAWIP</sequence>
<proteinExistence type="predicted"/>
<dbReference type="PROSITE" id="PS51278">
    <property type="entry name" value="GATASE_TYPE_2"/>
    <property type="match status" value="1"/>
</dbReference>
<dbReference type="Pfam" id="PF13522">
    <property type="entry name" value="GATase_6"/>
    <property type="match status" value="1"/>
</dbReference>
<evidence type="ECO:0000259" key="1">
    <source>
        <dbReference type="PROSITE" id="PS51278"/>
    </source>
</evidence>
<evidence type="ECO:0000313" key="2">
    <source>
        <dbReference type="EMBL" id="WYF45034.1"/>
    </source>
</evidence>
<feature type="domain" description="Glutamine amidotransferase type-2" evidence="1">
    <location>
        <begin position="2"/>
        <end position="221"/>
    </location>
</feature>
<dbReference type="EMBL" id="CP149782">
    <property type="protein sequence ID" value="WYF45034.1"/>
    <property type="molecule type" value="Genomic_DNA"/>
</dbReference>
<protein>
    <recommendedName>
        <fullName evidence="1">Glutamine amidotransferase type-2 domain-containing protein</fullName>
    </recommendedName>
</protein>
<accession>A0AAU6Q3U6</accession>
<organism evidence="2">
    <name type="scientific">Deinococcus sp. VB142</name>
    <dbReference type="NCBI Taxonomy" id="3112952"/>
    <lineage>
        <taxon>Bacteria</taxon>
        <taxon>Thermotogati</taxon>
        <taxon>Deinococcota</taxon>
        <taxon>Deinococci</taxon>
        <taxon>Deinococcales</taxon>
        <taxon>Deinococcaceae</taxon>
        <taxon>Deinococcus</taxon>
    </lineage>
</organism>
<dbReference type="Gene3D" id="3.60.20.10">
    <property type="entry name" value="Glutamine Phosphoribosylpyrophosphate, subunit 1, domain 1"/>
    <property type="match status" value="1"/>
</dbReference>
<dbReference type="InterPro" id="IPR029055">
    <property type="entry name" value="Ntn_hydrolases_N"/>
</dbReference>
<dbReference type="AlphaFoldDB" id="A0AAU6Q3U6"/>
<name>A0AAU6Q3U6_9DEIO</name>
<dbReference type="InterPro" id="IPR017932">
    <property type="entry name" value="GATase_2_dom"/>
</dbReference>
<dbReference type="SUPFAM" id="SSF56235">
    <property type="entry name" value="N-terminal nucleophile aminohydrolases (Ntn hydrolases)"/>
    <property type="match status" value="1"/>
</dbReference>
<dbReference type="CDD" id="cd00352">
    <property type="entry name" value="Gn_AT_II"/>
    <property type="match status" value="1"/>
</dbReference>
<reference evidence="2" key="1">
    <citation type="submission" date="2024-03" db="EMBL/GenBank/DDBJ databases">
        <title>Deinococcus weizhi sp. nov., isolated from human skin.</title>
        <authorList>
            <person name="Wei Z."/>
            <person name="Tian F."/>
            <person name="Yang C."/>
            <person name="Xin L.T."/>
            <person name="Wen Z.J."/>
            <person name="Lan K.C."/>
            <person name="Yu L."/>
            <person name="Zhe W."/>
            <person name="Dan F.D."/>
            <person name="Jun W."/>
            <person name="Rui Z."/>
            <person name="Yong X.J."/>
            <person name="Ting Y."/>
            <person name="Wei X."/>
            <person name="Xu Z.G."/>
            <person name="Xin Z."/>
            <person name="Dong F.G."/>
            <person name="Ni X.M."/>
            <person name="Zheng M.G."/>
            <person name="Chun Y."/>
            <person name="Qian W.X."/>
        </authorList>
    </citation>
    <scope>NUCLEOTIDE SEQUENCE</scope>
    <source>
        <strain evidence="2">VB142</strain>
    </source>
</reference>
<dbReference type="RefSeq" id="WP_339096206.1">
    <property type="nucleotide sequence ID" value="NZ_CP149782.1"/>
</dbReference>